<dbReference type="Proteomes" id="UP001175001">
    <property type="component" value="Unassembled WGS sequence"/>
</dbReference>
<dbReference type="EMBL" id="JAUJDW010000216">
    <property type="protein sequence ID" value="KAK0610729.1"/>
    <property type="molecule type" value="Genomic_DNA"/>
</dbReference>
<comment type="caution">
    <text evidence="1">The sequence shown here is derived from an EMBL/GenBank/DDBJ whole genome shotgun (WGS) entry which is preliminary data.</text>
</comment>
<dbReference type="InterPro" id="IPR025213">
    <property type="entry name" value="Sim4_Fta2"/>
</dbReference>
<evidence type="ECO:0000313" key="2">
    <source>
        <dbReference type="Proteomes" id="UP001175001"/>
    </source>
</evidence>
<accession>A0AA39TKM5</accession>
<proteinExistence type="predicted"/>
<reference evidence="1" key="1">
    <citation type="submission" date="2023-06" db="EMBL/GenBank/DDBJ databases">
        <title>Multi-omics analyses reveal the molecular pathogenesis toolkit of Lasiodiplodia hormozganensis, a cross-kingdom pathogen.</title>
        <authorList>
            <person name="Felix C."/>
            <person name="Meneses R."/>
            <person name="Goncalves M.F.M."/>
            <person name="Tilleman L."/>
            <person name="Duarte A.S."/>
            <person name="Jorrin-Novo J.V."/>
            <person name="Van De Peer Y."/>
            <person name="Deforce D."/>
            <person name="Van Nieuwerburgh F."/>
            <person name="Esteves A.C."/>
            <person name="Alves A."/>
        </authorList>
    </citation>
    <scope>NUCLEOTIDE SEQUENCE</scope>
    <source>
        <strain evidence="1">CBS 339.90</strain>
    </source>
</reference>
<name>A0AA39TKM5_9PEZI</name>
<sequence length="191" mass="21809">MSAFYNYSEPFNAECRAFGRLRESGHEDLAVQCFGYVLLDEKHEHIIMSQFSDKNLEFNGNGENPGIDDMRSRFLGRHGKPPPLRGIIKALGKADEPLRKRSARKLYQSIVSLQQLGIINIDVAHRQLIDGKFADFSTAITTPHFITTPELNPRLTPEWISAMEFETFQFSINDFWAFDNMVVMAAKSHIN</sequence>
<keyword evidence="2" id="KW-1185">Reference proteome</keyword>
<organism evidence="1 2">
    <name type="scientific">Lasiodiplodia hormozganensis</name>
    <dbReference type="NCBI Taxonomy" id="869390"/>
    <lineage>
        <taxon>Eukaryota</taxon>
        <taxon>Fungi</taxon>
        <taxon>Dikarya</taxon>
        <taxon>Ascomycota</taxon>
        <taxon>Pezizomycotina</taxon>
        <taxon>Dothideomycetes</taxon>
        <taxon>Dothideomycetes incertae sedis</taxon>
        <taxon>Botryosphaeriales</taxon>
        <taxon>Botryosphaeriaceae</taxon>
        <taxon>Lasiodiplodia</taxon>
    </lineage>
</organism>
<dbReference type="Pfam" id="PF13095">
    <property type="entry name" value="FTA2"/>
    <property type="match status" value="1"/>
</dbReference>
<gene>
    <name evidence="1" type="ORF">DIS24_g12031</name>
</gene>
<dbReference type="AlphaFoldDB" id="A0AA39TKM5"/>
<evidence type="ECO:0000313" key="1">
    <source>
        <dbReference type="EMBL" id="KAK0610729.1"/>
    </source>
</evidence>
<protein>
    <submittedName>
        <fullName evidence="1">Uncharacterized protein</fullName>
    </submittedName>
</protein>